<dbReference type="EMBL" id="QGMK01000482">
    <property type="protein sequence ID" value="TVY81421.1"/>
    <property type="molecule type" value="Genomic_DNA"/>
</dbReference>
<feature type="region of interest" description="Disordered" evidence="1">
    <location>
        <begin position="300"/>
        <end position="321"/>
    </location>
</feature>
<feature type="transmembrane region" description="Helical" evidence="2">
    <location>
        <begin position="735"/>
        <end position="758"/>
    </location>
</feature>
<dbReference type="AlphaFoldDB" id="A0A8T9C6Z9"/>
<protein>
    <submittedName>
        <fullName evidence="3">Uncharacterized protein</fullName>
    </submittedName>
</protein>
<dbReference type="InterPro" id="IPR021840">
    <property type="entry name" value="DUF3433"/>
</dbReference>
<feature type="transmembrane region" description="Helical" evidence="2">
    <location>
        <begin position="479"/>
        <end position="498"/>
    </location>
</feature>
<feature type="transmembrane region" description="Helical" evidence="2">
    <location>
        <begin position="791"/>
        <end position="814"/>
    </location>
</feature>
<name>A0A8T9C6Z9_9HELO</name>
<evidence type="ECO:0000256" key="2">
    <source>
        <dbReference type="SAM" id="Phobius"/>
    </source>
</evidence>
<evidence type="ECO:0000313" key="3">
    <source>
        <dbReference type="EMBL" id="TVY81421.1"/>
    </source>
</evidence>
<comment type="caution">
    <text evidence="3">The sequence shown here is derived from an EMBL/GenBank/DDBJ whole genome shotgun (WGS) entry which is preliminary data.</text>
</comment>
<dbReference type="OrthoDB" id="3248909at2759"/>
<feature type="compositionally biased region" description="Polar residues" evidence="1">
    <location>
        <begin position="56"/>
        <end position="74"/>
    </location>
</feature>
<sequence length="912" mass="100853">MANHGGRDGYPWDNSSLVRPDLNHKVSSISAVSSMSSDEGHRDSVVSLPSPILGTRSHSNEQIDISHVQLSSIEGSGVPSPRRFSGSPASLPDALRVGTPPTPSSGFFDTFRSAKPSYEPVASAEGSRRGSTSSRTGSKRFSTKRKGSLLGGRQNSIPEGEEIDMGLLRNAAPMSSSPYTGYATTVEEEVDDIHGRPSVDLSSFTGPMSPRSQSQWKEINRQEQSGILTGGLGAGFTPDDTISSTDLYANVPLTPRTPGSISRRMSFRSPGLTRAPTMRHLAQIEANKTGKVIEVIVEDERKEEEDDDEDEGTGAMVDISSMTGAANTRSDRFDVLNMAKQARKETLAIPNSEVFYPQANWKPFSMRWPYLTALIVISVTLAASQEYIYQLSSKKPLYEFTSASELNTWDYFCFKYLPTMVAVTFGIMWQVTDFEVKRLEAYYQLSKTGGALAAESLNVDYITFFNFFRPVAALRYKHYAVAISSMATLVAVSLVPTLQAASVKLKPDRAQRTADPNGPKGIKIDPVWSRLLSVLLIFIAIFGCLLVWQLQKRRSGLVADVKGIAGVAAMANRSHILMDFKDMDTASPDEIHKRLKTHRYTLRNSSLAPEENALLTQAEKDKYDQQKRPGNPHPLMLRLPAGVPFIIGMLLFMIMIPLVLFQPSLNILTEKAPWLLTGLAVCIKLAWGTLETDVRMIEPFYILSLRHASPKVLTLDYTAMAFGWMPLKAFVNGHFLVALVGLGSVLAEVLTICSTSFANVSGIDFAQKVPPPPHRRDESGINAGEETFLSFWISFALAILILSFLCLVAAFVYWRRRHAFLPRQPNTIASILAFIHQSKMLYDFVGTEKMNNDEMVKRLVGIGKTYGLGWFTGRDGEMHCGVDEEELVSGYKHGEDSKKANMPWNSNWQSFD</sequence>
<gene>
    <name evidence="3" type="ORF">LSUE1_G005498</name>
</gene>
<feature type="region of interest" description="Disordered" evidence="1">
    <location>
        <begin position="29"/>
        <end position="158"/>
    </location>
</feature>
<keyword evidence="2" id="KW-0472">Membrane</keyword>
<organism evidence="3 4">
    <name type="scientific">Lachnellula suecica</name>
    <dbReference type="NCBI Taxonomy" id="602035"/>
    <lineage>
        <taxon>Eukaryota</taxon>
        <taxon>Fungi</taxon>
        <taxon>Dikarya</taxon>
        <taxon>Ascomycota</taxon>
        <taxon>Pezizomycotina</taxon>
        <taxon>Leotiomycetes</taxon>
        <taxon>Helotiales</taxon>
        <taxon>Lachnaceae</taxon>
        <taxon>Lachnellula</taxon>
    </lineage>
</organism>
<evidence type="ECO:0000313" key="4">
    <source>
        <dbReference type="Proteomes" id="UP000469558"/>
    </source>
</evidence>
<dbReference type="PANTHER" id="PTHR37544:SF3">
    <property type="entry name" value="SPRAY"/>
    <property type="match status" value="1"/>
</dbReference>
<dbReference type="Pfam" id="PF11915">
    <property type="entry name" value="DUF3433"/>
    <property type="match status" value="2"/>
</dbReference>
<dbReference type="PANTHER" id="PTHR37544">
    <property type="entry name" value="SPRAY-RELATED"/>
    <property type="match status" value="1"/>
</dbReference>
<keyword evidence="2" id="KW-0812">Transmembrane</keyword>
<accession>A0A8T9C6Z9</accession>
<feature type="transmembrane region" description="Helical" evidence="2">
    <location>
        <begin position="368"/>
        <end position="389"/>
    </location>
</feature>
<feature type="transmembrane region" description="Helical" evidence="2">
    <location>
        <begin position="635"/>
        <end position="660"/>
    </location>
</feature>
<dbReference type="Proteomes" id="UP000469558">
    <property type="component" value="Unassembled WGS sequence"/>
</dbReference>
<reference evidence="3 4" key="1">
    <citation type="submission" date="2018-05" db="EMBL/GenBank/DDBJ databases">
        <title>Genome sequencing and assembly of the regulated plant pathogen Lachnellula willkommii and related sister species for the development of diagnostic species identification markers.</title>
        <authorList>
            <person name="Giroux E."/>
            <person name="Bilodeau G."/>
        </authorList>
    </citation>
    <scope>NUCLEOTIDE SEQUENCE [LARGE SCALE GENOMIC DNA]</scope>
    <source>
        <strain evidence="3 4">CBS 268.59</strain>
    </source>
</reference>
<evidence type="ECO:0000256" key="1">
    <source>
        <dbReference type="SAM" id="MobiDB-lite"/>
    </source>
</evidence>
<feature type="region of interest" description="Disordered" evidence="1">
    <location>
        <begin position="249"/>
        <end position="271"/>
    </location>
</feature>
<feature type="transmembrane region" description="Helical" evidence="2">
    <location>
        <begin position="409"/>
        <end position="429"/>
    </location>
</feature>
<feature type="compositionally biased region" description="Acidic residues" evidence="1">
    <location>
        <begin position="301"/>
        <end position="312"/>
    </location>
</feature>
<feature type="compositionally biased region" description="Basic residues" evidence="1">
    <location>
        <begin position="137"/>
        <end position="147"/>
    </location>
</feature>
<feature type="transmembrane region" description="Helical" evidence="2">
    <location>
        <begin position="527"/>
        <end position="548"/>
    </location>
</feature>
<keyword evidence="2" id="KW-1133">Transmembrane helix</keyword>
<keyword evidence="4" id="KW-1185">Reference proteome</keyword>
<proteinExistence type="predicted"/>